<sequence length="103" mass="11109">MSVNTIKSVSQAIATVVGKYGTVTVAYVQETDAWRRTFLSSKAAAEFTAAVEKEAKSGALSPDVTTVALIETPHESDKDARTHWTAFAVKNNDLNQGTTRHIV</sequence>
<evidence type="ECO:0000313" key="1">
    <source>
        <dbReference type="EMBL" id="KAK4096139.1"/>
    </source>
</evidence>
<name>A0AAN6PT02_9PEZI</name>
<dbReference type="Proteomes" id="UP001305647">
    <property type="component" value="Unassembled WGS sequence"/>
</dbReference>
<accession>A0AAN6PT02</accession>
<proteinExistence type="predicted"/>
<gene>
    <name evidence="1" type="ORF">N658DRAFT_55566</name>
</gene>
<evidence type="ECO:0000313" key="2">
    <source>
        <dbReference type="Proteomes" id="UP001305647"/>
    </source>
</evidence>
<keyword evidence="2" id="KW-1185">Reference proteome</keyword>
<dbReference type="EMBL" id="MU863736">
    <property type="protein sequence ID" value="KAK4096139.1"/>
    <property type="molecule type" value="Genomic_DNA"/>
</dbReference>
<organism evidence="1 2">
    <name type="scientific">Parathielavia hyrcaniae</name>
    <dbReference type="NCBI Taxonomy" id="113614"/>
    <lineage>
        <taxon>Eukaryota</taxon>
        <taxon>Fungi</taxon>
        <taxon>Dikarya</taxon>
        <taxon>Ascomycota</taxon>
        <taxon>Pezizomycotina</taxon>
        <taxon>Sordariomycetes</taxon>
        <taxon>Sordariomycetidae</taxon>
        <taxon>Sordariales</taxon>
        <taxon>Chaetomiaceae</taxon>
        <taxon>Parathielavia</taxon>
    </lineage>
</organism>
<protein>
    <submittedName>
        <fullName evidence="1">Uncharacterized protein</fullName>
    </submittedName>
</protein>
<reference evidence="1" key="1">
    <citation type="journal article" date="2023" name="Mol. Phylogenet. Evol.">
        <title>Genome-scale phylogeny and comparative genomics of the fungal order Sordariales.</title>
        <authorList>
            <person name="Hensen N."/>
            <person name="Bonometti L."/>
            <person name="Westerberg I."/>
            <person name="Brannstrom I.O."/>
            <person name="Guillou S."/>
            <person name="Cros-Aarteil S."/>
            <person name="Calhoun S."/>
            <person name="Haridas S."/>
            <person name="Kuo A."/>
            <person name="Mondo S."/>
            <person name="Pangilinan J."/>
            <person name="Riley R."/>
            <person name="LaButti K."/>
            <person name="Andreopoulos B."/>
            <person name="Lipzen A."/>
            <person name="Chen C."/>
            <person name="Yan M."/>
            <person name="Daum C."/>
            <person name="Ng V."/>
            <person name="Clum A."/>
            <person name="Steindorff A."/>
            <person name="Ohm R.A."/>
            <person name="Martin F."/>
            <person name="Silar P."/>
            <person name="Natvig D.O."/>
            <person name="Lalanne C."/>
            <person name="Gautier V."/>
            <person name="Ament-Velasquez S.L."/>
            <person name="Kruys A."/>
            <person name="Hutchinson M.I."/>
            <person name="Powell A.J."/>
            <person name="Barry K."/>
            <person name="Miller A.N."/>
            <person name="Grigoriev I.V."/>
            <person name="Debuchy R."/>
            <person name="Gladieux P."/>
            <person name="Hiltunen Thoren M."/>
            <person name="Johannesson H."/>
        </authorList>
    </citation>
    <scope>NUCLEOTIDE SEQUENCE</scope>
    <source>
        <strain evidence="1">CBS 757.83</strain>
    </source>
</reference>
<reference evidence="1" key="2">
    <citation type="submission" date="2023-05" db="EMBL/GenBank/DDBJ databases">
        <authorList>
            <consortium name="Lawrence Berkeley National Laboratory"/>
            <person name="Steindorff A."/>
            <person name="Hensen N."/>
            <person name="Bonometti L."/>
            <person name="Westerberg I."/>
            <person name="Brannstrom I.O."/>
            <person name="Guillou S."/>
            <person name="Cros-Aarteil S."/>
            <person name="Calhoun S."/>
            <person name="Haridas S."/>
            <person name="Kuo A."/>
            <person name="Mondo S."/>
            <person name="Pangilinan J."/>
            <person name="Riley R."/>
            <person name="Labutti K."/>
            <person name="Andreopoulos B."/>
            <person name="Lipzen A."/>
            <person name="Chen C."/>
            <person name="Yanf M."/>
            <person name="Daum C."/>
            <person name="Ng V."/>
            <person name="Clum A."/>
            <person name="Ohm R."/>
            <person name="Martin F."/>
            <person name="Silar P."/>
            <person name="Natvig D."/>
            <person name="Lalanne C."/>
            <person name="Gautier V."/>
            <person name="Ament-Velasquez S.L."/>
            <person name="Kruys A."/>
            <person name="Hutchinson M.I."/>
            <person name="Powell A.J."/>
            <person name="Barry K."/>
            <person name="Miller A.N."/>
            <person name="Grigoriev I.V."/>
            <person name="Debuchy R."/>
            <person name="Gladieux P."/>
            <person name="Thoren M.H."/>
            <person name="Johannesson H."/>
        </authorList>
    </citation>
    <scope>NUCLEOTIDE SEQUENCE</scope>
    <source>
        <strain evidence="1">CBS 757.83</strain>
    </source>
</reference>
<comment type="caution">
    <text evidence="1">The sequence shown here is derived from an EMBL/GenBank/DDBJ whole genome shotgun (WGS) entry which is preliminary data.</text>
</comment>
<dbReference type="AlphaFoldDB" id="A0AAN6PT02"/>